<organism evidence="1">
    <name type="scientific">marine sediment metagenome</name>
    <dbReference type="NCBI Taxonomy" id="412755"/>
    <lineage>
        <taxon>unclassified sequences</taxon>
        <taxon>metagenomes</taxon>
        <taxon>ecological metagenomes</taxon>
    </lineage>
</organism>
<reference evidence="1" key="1">
    <citation type="journal article" date="2015" name="Nature">
        <title>Complex archaea that bridge the gap between prokaryotes and eukaryotes.</title>
        <authorList>
            <person name="Spang A."/>
            <person name="Saw J.H."/>
            <person name="Jorgensen S.L."/>
            <person name="Zaremba-Niedzwiedzka K."/>
            <person name="Martijn J."/>
            <person name="Lind A.E."/>
            <person name="van Eijk R."/>
            <person name="Schleper C."/>
            <person name="Guy L."/>
            <person name="Ettema T.J."/>
        </authorList>
    </citation>
    <scope>NUCLEOTIDE SEQUENCE</scope>
</reference>
<accession>A0A0F9B8T1</accession>
<proteinExistence type="predicted"/>
<gene>
    <name evidence="1" type="ORF">LCGC14_2756640</name>
</gene>
<sequence>ENQIHKNLSSAVPASGLARLHAAWKKVIGSAPYPTVTEPPSEDLLVQTRQAASTNKLSISADMGQALSRFLKAKGLVPDSDWLATTAPITARISRLPEGAALLVDALAQKWRPHWKFLPSPTMLKSLVDEIVTQNPEPALRNLLSGYLRRWDIHRNSLRLPA</sequence>
<comment type="caution">
    <text evidence="1">The sequence shown here is derived from an EMBL/GenBank/DDBJ whole genome shotgun (WGS) entry which is preliminary data.</text>
</comment>
<protein>
    <submittedName>
        <fullName evidence="1">Uncharacterized protein</fullName>
    </submittedName>
</protein>
<dbReference type="AlphaFoldDB" id="A0A0F9B8T1"/>
<name>A0A0F9B8T1_9ZZZZ</name>
<dbReference type="EMBL" id="LAZR01050553">
    <property type="protein sequence ID" value="KKK87099.1"/>
    <property type="molecule type" value="Genomic_DNA"/>
</dbReference>
<feature type="non-terminal residue" evidence="1">
    <location>
        <position position="1"/>
    </location>
</feature>
<evidence type="ECO:0000313" key="1">
    <source>
        <dbReference type="EMBL" id="KKK87099.1"/>
    </source>
</evidence>